<dbReference type="Reactome" id="R-CEL-8948747">
    <property type="pathway name" value="Regulation of PTEN localization"/>
</dbReference>
<dbReference type="GO" id="GO:0141137">
    <property type="term" value="P:positive regulation of gene expression, epigenetic"/>
    <property type="evidence" value="ECO:0000315"/>
    <property type="project" value="WormBase"/>
</dbReference>
<evidence type="ECO:0000313" key="8">
    <source>
        <dbReference type="EMBL" id="AAD47816.1"/>
    </source>
</evidence>
<dbReference type="EMBL" id="BX284605">
    <property type="protein sequence ID" value="CCD62600.1"/>
    <property type="molecule type" value="Genomic_DNA"/>
</dbReference>
<dbReference type="GO" id="GO:0040027">
    <property type="term" value="P:negative regulation of vulval development"/>
    <property type="evidence" value="ECO:0000316"/>
    <property type="project" value="WormBase"/>
</dbReference>
<dbReference type="InterPro" id="IPR017907">
    <property type="entry name" value="Znf_RING_CS"/>
</dbReference>
<evidence type="ECO:0007829" key="12">
    <source>
        <dbReference type="PeptideAtlas" id="G5ED20"/>
    </source>
</evidence>
<organism evidence="9 10">
    <name type="scientific">Caenorhabditis elegans</name>
    <dbReference type="NCBI Taxonomy" id="6239"/>
    <lineage>
        <taxon>Eukaryota</taxon>
        <taxon>Metazoa</taxon>
        <taxon>Ecdysozoa</taxon>
        <taxon>Nematoda</taxon>
        <taxon>Chromadorea</taxon>
        <taxon>Rhabditida</taxon>
        <taxon>Rhabditina</taxon>
        <taxon>Rhabditomorpha</taxon>
        <taxon>Rhabditoidea</taxon>
        <taxon>Rhabditidae</taxon>
        <taxon>Peloderinae</taxon>
        <taxon>Caenorhabditis</taxon>
    </lineage>
</organism>
<dbReference type="PROSITE" id="PS00518">
    <property type="entry name" value="ZF_RING_1"/>
    <property type="match status" value="1"/>
</dbReference>
<evidence type="ECO:0000256" key="5">
    <source>
        <dbReference type="SAM" id="Coils"/>
    </source>
</evidence>
<dbReference type="Gene3D" id="3.30.40.10">
    <property type="entry name" value="Zinc/RING finger domain, C3HC4 (zinc finger)"/>
    <property type="match status" value="1"/>
</dbReference>
<reference evidence="9" key="3">
    <citation type="submission" date="2003-03" db="EMBL/GenBank/DDBJ databases">
        <authorList>
            <person name="Sulson J.E."/>
            <person name="Waterston R."/>
        </authorList>
    </citation>
    <scope>NUCLEOTIDE SEQUENCE</scope>
    <source>
        <strain evidence="9">Bristol N2</strain>
    </source>
</reference>
<dbReference type="WormBase" id="F26G5.9">
    <property type="protein sequence ID" value="CE09704"/>
    <property type="gene ID" value="WBGene00006523"/>
    <property type="gene designation" value="tam-1"/>
</dbReference>
<dbReference type="GeneID" id="178887"/>
<feature type="domain" description="RING-type" evidence="7">
    <location>
        <begin position="21"/>
        <end position="45"/>
    </location>
</feature>
<dbReference type="GO" id="GO:0008270">
    <property type="term" value="F:zinc ion binding"/>
    <property type="evidence" value="ECO:0007669"/>
    <property type="project" value="UniProtKB-KW"/>
</dbReference>
<dbReference type="InterPro" id="IPR013083">
    <property type="entry name" value="Znf_RING/FYVE/PHD"/>
</dbReference>
<keyword evidence="2 4" id="KW-0863">Zinc-finger</keyword>
<feature type="region of interest" description="Disordered" evidence="6">
    <location>
        <begin position="793"/>
        <end position="944"/>
    </location>
</feature>
<protein>
    <submittedName>
        <fullName evidence="9">RING-type domain-containing protein</fullName>
    </submittedName>
    <submittedName>
        <fullName evidence="8">Tandem-array-modifier protein</fullName>
    </submittedName>
</protein>
<dbReference type="Bgee" id="WBGene00006523">
    <property type="expression patterns" value="Expressed in embryo and 4 other cell types or tissues"/>
</dbReference>
<reference evidence="8" key="2">
    <citation type="submission" date="1999-07" db="EMBL/GenBank/DDBJ databases">
        <title>The RING finger/B-Box factor TAM-1 and a retinoblastoma-like protein LIN-35 modulate context-dependent gene silencing in Caenorhabditis elegans.</title>
        <authorList>
            <person name="Hsieh J."/>
            <person name="Liu J."/>
            <person name="Kostas S.A."/>
            <person name="Chang C."/>
            <person name="Sternberg P.W."/>
            <person name="Fire A."/>
        </authorList>
    </citation>
    <scope>NUCLEOTIDE SEQUENCE</scope>
    <source>
        <strain evidence="8">Bristol</strain>
    </source>
</reference>
<dbReference type="OrthoDB" id="5875349at2759"/>
<dbReference type="GO" id="GO:0007059">
    <property type="term" value="P:chromosome segregation"/>
    <property type="evidence" value="ECO:0000315"/>
    <property type="project" value="WormBase"/>
</dbReference>
<dbReference type="IntAct" id="G5ED20">
    <property type="interactions" value="5"/>
</dbReference>
<dbReference type="FunCoup" id="G5ED20">
    <property type="interactions" value="1828"/>
</dbReference>
<dbReference type="eggNOG" id="KOG2177">
    <property type="taxonomic scope" value="Eukaryota"/>
</dbReference>
<dbReference type="STRING" id="6239.F26G5.9.1"/>
<dbReference type="PaxDb" id="6239-F26G5.9"/>
<keyword evidence="10" id="KW-1185">Reference proteome</keyword>
<dbReference type="CTD" id="178887"/>
<evidence type="ECO:0000313" key="10">
    <source>
        <dbReference type="Proteomes" id="UP000001940"/>
    </source>
</evidence>
<dbReference type="GO" id="GO:0043073">
    <property type="term" value="C:germ cell nucleus"/>
    <property type="evidence" value="ECO:0000314"/>
    <property type="project" value="WormBase"/>
</dbReference>
<dbReference type="GO" id="GO:0005634">
    <property type="term" value="C:nucleus"/>
    <property type="evidence" value="ECO:0000314"/>
    <property type="project" value="WormBase"/>
</dbReference>
<dbReference type="PeptideAtlas" id="G5ED20"/>
<dbReference type="Proteomes" id="UP000001940">
    <property type="component" value="Chromosome V"/>
</dbReference>
<evidence type="ECO:0000256" key="1">
    <source>
        <dbReference type="ARBA" id="ARBA00022723"/>
    </source>
</evidence>
<dbReference type="PROSITE" id="PS50089">
    <property type="entry name" value="ZF_RING_2"/>
    <property type="match status" value="1"/>
</dbReference>
<dbReference type="GO" id="GO:0061630">
    <property type="term" value="F:ubiquitin protein ligase activity"/>
    <property type="evidence" value="ECO:0000318"/>
    <property type="project" value="GO_Central"/>
</dbReference>
<dbReference type="GO" id="GO:0045815">
    <property type="term" value="P:transcription initiation-coupled chromatin remodeling"/>
    <property type="evidence" value="ECO:0000315"/>
    <property type="project" value="WormBase"/>
</dbReference>
<feature type="compositionally biased region" description="Basic and acidic residues" evidence="6">
    <location>
        <begin position="833"/>
        <end position="847"/>
    </location>
</feature>
<dbReference type="SMART" id="SM00184">
    <property type="entry name" value="RING"/>
    <property type="match status" value="1"/>
</dbReference>
<dbReference type="EMBL" id="AF164625">
    <property type="protein sequence ID" value="AAD47816.1"/>
    <property type="molecule type" value="mRNA"/>
</dbReference>
<feature type="compositionally biased region" description="Low complexity" evidence="6">
    <location>
        <begin position="534"/>
        <end position="553"/>
    </location>
</feature>
<keyword evidence="3" id="KW-0862">Zinc</keyword>
<dbReference type="Reactome" id="R-CEL-6804758">
    <property type="pathway name" value="Regulation of TP53 Activity through Acetylation"/>
</dbReference>
<dbReference type="Reactome" id="R-CEL-8934593">
    <property type="pathway name" value="Regulation of RUNX1 Expression and Activity"/>
</dbReference>
<evidence type="ECO:0000256" key="6">
    <source>
        <dbReference type="SAM" id="MobiDB-lite"/>
    </source>
</evidence>
<keyword evidence="1" id="KW-0479">Metal-binding</keyword>
<dbReference type="KEGG" id="cel:CELE_F26G5.9"/>
<dbReference type="Pfam" id="PF13445">
    <property type="entry name" value="zf-RING_UBOX"/>
    <property type="match status" value="1"/>
</dbReference>
<sequence>MDIPGTSGTSNYQQWAHVVECPICYNIYDKPMQMGCGHTLCSTCIGRLVDQVKTNMAEELGRPRGPLLHPDDIGPGFGGLGGFADQEDQPHFIDLPRLDPRMNPNDPNMVRGIVVLPRRGPEARATEIKCPECRKPTLVPADGLPVNYRVQEIVQKVAPLFKDRHLVKLCNQCEAVLSQGVYFDCSQCEETGRKICSTCAIRLHNGHQLVEKKALTSDDVREMKQKISDASHAAFQSLENLKPRLQSVGGTIEAKALDKLTSLIKIFEFMLSTFDSKIKENSTMDELMEEVKKAEKISKVYSEAGGRVDVMLTAIESAFNSYWDPFEKLKQEMGFQIDEPTGSVNQIPASEGGAERVNEVAAPAAGRPIPQNARNLRGALNHFAQVARNRNRQARGVQQQQDLPFLPPPPPHQLVMPPPAMPPPQHMQAQRLWGGPQPQRMNQPMMAQVGGRPGQYIMGHPPPMHHQMQQGPPRMMYMHQQHHPMHQVEDQMQRQHQRMQQPNMNNIMHGNMQIAFQQHMHNNANVPMPPQMPAHPQQQQQQRHPNEGQQFQQGPPPPPPQRIQNHQQQMQQYHQQLQVQQQQQPQPRAQPFRPPIQQQQQLQQIDLQAMNDRQFQQLADEIVAEDQMVQNAVDPAAPADIPRADWEEIQVAQRGAGDFGINFHPEPIVEEVEEEQPEVDQQVVVNGQVVENYRAGDINNVIHFEEVPVVLEPDVDGNVDHNNGILENNVEEQEQFDDVPPQINNFVEFDDMREQVDAIEDEEFEPVLHRAAIEFQEAADQDALEQDVRERNLLDHEAENEEEDDGDLPYEEEDDEEEEVHVRNSVVRRRVQRPRDAAHISEVETRRSARRLARNSNNPTDEPSTSSGAAGPSNRPPHSPTPPPGNKRRRVDRKPKTEEPEQMETEPVDPVHRAPKRRGTSAASSSSNGMPSSSAPTTRSQTRL</sequence>
<gene>
    <name evidence="9 11" type="primary">tam-1</name>
    <name evidence="9" type="ORF">CELE_F26G5.9</name>
    <name evidence="11" type="ORF">F26G5.9</name>
</gene>
<dbReference type="SMR" id="G5ED20"/>
<dbReference type="InterPro" id="IPR027370">
    <property type="entry name" value="Znf-RING_euk"/>
</dbReference>
<evidence type="ECO:0000256" key="4">
    <source>
        <dbReference type="PROSITE-ProRule" id="PRU00175"/>
    </source>
</evidence>
<dbReference type="PANTHER" id="PTHR25462">
    <property type="entry name" value="BONUS, ISOFORM C-RELATED"/>
    <property type="match status" value="1"/>
</dbReference>
<dbReference type="OMA" id="PVNYRVQ"/>
<feature type="compositionally biased region" description="Low complexity" evidence="6">
    <location>
        <begin position="921"/>
        <end position="935"/>
    </location>
</feature>
<evidence type="ECO:0000256" key="2">
    <source>
        <dbReference type="ARBA" id="ARBA00022771"/>
    </source>
</evidence>
<evidence type="ECO:0000256" key="3">
    <source>
        <dbReference type="ARBA" id="ARBA00022833"/>
    </source>
</evidence>
<dbReference type="RefSeq" id="NP_504335.1">
    <property type="nucleotide sequence ID" value="NM_071934.7"/>
</dbReference>
<evidence type="ECO:0000259" key="7">
    <source>
        <dbReference type="PROSITE" id="PS50089"/>
    </source>
</evidence>
<dbReference type="AGR" id="WB:WBGene00006523"/>
<dbReference type="AlphaFoldDB" id="G5ED20"/>
<feature type="compositionally biased region" description="Pro residues" evidence="6">
    <location>
        <begin position="874"/>
        <end position="885"/>
    </location>
</feature>
<dbReference type="InterPro" id="IPR047153">
    <property type="entry name" value="TRIM45/56/19-like"/>
</dbReference>
<dbReference type="GO" id="GO:0005654">
    <property type="term" value="C:nucleoplasm"/>
    <property type="evidence" value="ECO:0000318"/>
    <property type="project" value="GO_Central"/>
</dbReference>
<keyword evidence="5" id="KW-0175">Coiled coil</keyword>
<feature type="compositionally biased region" description="Polar residues" evidence="6">
    <location>
        <begin position="859"/>
        <end position="868"/>
    </location>
</feature>
<feature type="region of interest" description="Disordered" evidence="6">
    <location>
        <begin position="523"/>
        <end position="598"/>
    </location>
</feature>
<dbReference type="PIR" id="T28734">
    <property type="entry name" value="T28734"/>
</dbReference>
<feature type="coiled-coil region" evidence="5">
    <location>
        <begin position="277"/>
        <end position="304"/>
    </location>
</feature>
<proteinExistence type="evidence at protein level"/>
<reference evidence="9" key="4">
    <citation type="submission" date="2024-10" db="EMBL/GenBank/DDBJ databases">
        <authorList>
            <consortium name="WormBase Consortium"/>
            <person name="WormBase"/>
        </authorList>
    </citation>
    <scope>NUCLEOTIDE SEQUENCE</scope>
    <source>
        <strain evidence="9">Bristol N2</strain>
    </source>
</reference>
<name>G5ED20_CAEEL</name>
<feature type="compositionally biased region" description="Acidic residues" evidence="6">
    <location>
        <begin position="798"/>
        <end position="819"/>
    </location>
</feature>
<accession>G5ED20</accession>
<reference evidence="9 10" key="1">
    <citation type="journal article" date="1998" name="Science">
        <title>Genome sequence of the nematode C. elegans: a platform for investigating biology.</title>
        <authorList>
            <consortium name="The C. elegans sequencing consortium"/>
            <person name="Sulson J.E."/>
            <person name="Waterston R."/>
        </authorList>
    </citation>
    <scope>NUCLEOTIDE SEQUENCE [LARGE SCALE GENOMIC DNA]</scope>
    <source>
        <strain evidence="9 10">Bristol N2</strain>
    </source>
</reference>
<feature type="compositionally biased region" description="Low complexity" evidence="6">
    <location>
        <begin position="562"/>
        <end position="598"/>
    </location>
</feature>
<dbReference type="InterPro" id="IPR001841">
    <property type="entry name" value="Znf_RING"/>
</dbReference>
<evidence type="ECO:0000313" key="11">
    <source>
        <dbReference type="WormBase" id="F26G5.9"/>
    </source>
</evidence>
<keyword evidence="12" id="KW-1267">Proteomics identification</keyword>
<evidence type="ECO:0000313" key="9">
    <source>
        <dbReference type="EMBL" id="CCD62600.1"/>
    </source>
</evidence>
<dbReference type="PANTHER" id="PTHR25462:SF305">
    <property type="entry name" value="RING-TYPE DOMAIN-CONTAINING PROTEIN"/>
    <property type="match status" value="1"/>
</dbReference>
<dbReference type="SUPFAM" id="SSF57850">
    <property type="entry name" value="RING/U-box"/>
    <property type="match status" value="1"/>
</dbReference>
<dbReference type="Reactome" id="R-CEL-3108214">
    <property type="pathway name" value="SUMOylation of DNA damage response and repair proteins"/>
</dbReference>
<dbReference type="HOGENOM" id="CLU_324980_0_0_1"/>